<evidence type="ECO:0000313" key="1">
    <source>
        <dbReference type="EMBL" id="KXJ91920.1"/>
    </source>
</evidence>
<accession>A0A136J3V8</accession>
<dbReference type="InParanoid" id="A0A136J3V8"/>
<sequence>MAQQATLPAPVTGTPFSIIVPPRTLRAIHRLLTACGYGEQPLADSPTPQPRNNDLEHMKKPPRYTFGIMCPMVECHCVVTVTNLGISSSEPQIIPVTDYSKAQPIRYFNWSSPDQSYQLEHHSTRQAQQETMPWNLRSTVLCTAAIVQTEPTSVTKHCSALGGYRSSESGN</sequence>
<dbReference type="EMBL" id="KQ964249">
    <property type="protein sequence ID" value="KXJ91920.1"/>
    <property type="molecule type" value="Genomic_DNA"/>
</dbReference>
<reference evidence="2" key="1">
    <citation type="submission" date="2016-02" db="EMBL/GenBank/DDBJ databases">
        <title>Draft genome sequence of Microdochium bolleyi, a fungal endophyte of beachgrass.</title>
        <authorList>
            <consortium name="DOE Joint Genome Institute"/>
            <person name="David A.S."/>
            <person name="May G."/>
            <person name="Haridas S."/>
            <person name="Lim J."/>
            <person name="Wang M."/>
            <person name="Labutti K."/>
            <person name="Lipzen A."/>
            <person name="Barry K."/>
            <person name="Grigoriev I.V."/>
        </authorList>
    </citation>
    <scope>NUCLEOTIDE SEQUENCE [LARGE SCALE GENOMIC DNA]</scope>
    <source>
        <strain evidence="2">J235TASD1</strain>
    </source>
</reference>
<dbReference type="AlphaFoldDB" id="A0A136J3V8"/>
<organism evidence="1 2">
    <name type="scientific">Microdochium bolleyi</name>
    <dbReference type="NCBI Taxonomy" id="196109"/>
    <lineage>
        <taxon>Eukaryota</taxon>
        <taxon>Fungi</taxon>
        <taxon>Dikarya</taxon>
        <taxon>Ascomycota</taxon>
        <taxon>Pezizomycotina</taxon>
        <taxon>Sordariomycetes</taxon>
        <taxon>Xylariomycetidae</taxon>
        <taxon>Xylariales</taxon>
        <taxon>Microdochiaceae</taxon>
        <taxon>Microdochium</taxon>
    </lineage>
</organism>
<gene>
    <name evidence="1" type="ORF">Micbo1qcDRAFT_174934</name>
</gene>
<evidence type="ECO:0000313" key="2">
    <source>
        <dbReference type="Proteomes" id="UP000070501"/>
    </source>
</evidence>
<protein>
    <submittedName>
        <fullName evidence="1">Uncharacterized protein</fullName>
    </submittedName>
</protein>
<dbReference type="Proteomes" id="UP000070501">
    <property type="component" value="Unassembled WGS sequence"/>
</dbReference>
<name>A0A136J3V8_9PEZI</name>
<proteinExistence type="predicted"/>
<keyword evidence="2" id="KW-1185">Reference proteome</keyword>